<evidence type="ECO:0000256" key="2">
    <source>
        <dbReference type="ARBA" id="ARBA00023125"/>
    </source>
</evidence>
<keyword evidence="2" id="KW-0238">DNA-binding</keyword>
<dbReference type="PANTHER" id="PTHR43537:SF24">
    <property type="entry name" value="GLUCONATE OPERON TRANSCRIPTIONAL REPRESSOR"/>
    <property type="match status" value="1"/>
</dbReference>
<dbReference type="InterPro" id="IPR011711">
    <property type="entry name" value="GntR_C"/>
</dbReference>
<keyword evidence="7" id="KW-1185">Reference proteome</keyword>
<dbReference type="SMART" id="SM00345">
    <property type="entry name" value="HTH_GNTR"/>
    <property type="match status" value="1"/>
</dbReference>
<dbReference type="GO" id="GO:0003700">
    <property type="term" value="F:DNA-binding transcription factor activity"/>
    <property type="evidence" value="ECO:0007669"/>
    <property type="project" value="InterPro"/>
</dbReference>
<reference evidence="6 7" key="1">
    <citation type="submission" date="2019-02" db="EMBL/GenBank/DDBJ databases">
        <title>Deep-cultivation of Planctomycetes and their phenomic and genomic characterization uncovers novel biology.</title>
        <authorList>
            <person name="Wiegand S."/>
            <person name="Jogler M."/>
            <person name="Boedeker C."/>
            <person name="Pinto D."/>
            <person name="Vollmers J."/>
            <person name="Rivas-Marin E."/>
            <person name="Kohn T."/>
            <person name="Peeters S.H."/>
            <person name="Heuer A."/>
            <person name="Rast P."/>
            <person name="Oberbeckmann S."/>
            <person name="Bunk B."/>
            <person name="Jeske O."/>
            <person name="Meyerdierks A."/>
            <person name="Storesund J.E."/>
            <person name="Kallscheuer N."/>
            <person name="Luecker S."/>
            <person name="Lage O.M."/>
            <person name="Pohl T."/>
            <person name="Merkel B.J."/>
            <person name="Hornburger P."/>
            <person name="Mueller R.-W."/>
            <person name="Bruemmer F."/>
            <person name="Labrenz M."/>
            <person name="Spormann A.M."/>
            <person name="Op den Camp H."/>
            <person name="Overmann J."/>
            <person name="Amann R."/>
            <person name="Jetten M.S.M."/>
            <person name="Mascher T."/>
            <person name="Medema M.H."/>
            <person name="Devos D.P."/>
            <person name="Kaster A.-K."/>
            <person name="Ovreas L."/>
            <person name="Rohde M."/>
            <person name="Galperin M.Y."/>
            <person name="Jogler C."/>
        </authorList>
    </citation>
    <scope>NUCLEOTIDE SEQUENCE [LARGE SCALE GENOMIC DNA]</scope>
    <source>
        <strain evidence="6 7">I41</strain>
    </source>
</reference>
<evidence type="ECO:0000259" key="5">
    <source>
        <dbReference type="PROSITE" id="PS50949"/>
    </source>
</evidence>
<dbReference type="InterPro" id="IPR036388">
    <property type="entry name" value="WH-like_DNA-bd_sf"/>
</dbReference>
<feature type="region of interest" description="Disordered" evidence="4">
    <location>
        <begin position="1"/>
        <end position="27"/>
    </location>
</feature>
<dbReference type="SUPFAM" id="SSF46785">
    <property type="entry name" value="Winged helix' DNA-binding domain"/>
    <property type="match status" value="1"/>
</dbReference>
<accession>A0A517TZS7</accession>
<keyword evidence="1" id="KW-0805">Transcription regulation</keyword>
<dbReference type="CDD" id="cd07377">
    <property type="entry name" value="WHTH_GntR"/>
    <property type="match status" value="1"/>
</dbReference>
<name>A0A517TZS7_9BACT</name>
<dbReference type="InterPro" id="IPR008920">
    <property type="entry name" value="TF_FadR/GntR_C"/>
</dbReference>
<dbReference type="Pfam" id="PF00392">
    <property type="entry name" value="GntR"/>
    <property type="match status" value="1"/>
</dbReference>
<dbReference type="SUPFAM" id="SSF48008">
    <property type="entry name" value="GntR ligand-binding domain-like"/>
    <property type="match status" value="1"/>
</dbReference>
<dbReference type="InterPro" id="IPR036390">
    <property type="entry name" value="WH_DNA-bd_sf"/>
</dbReference>
<evidence type="ECO:0000313" key="6">
    <source>
        <dbReference type="EMBL" id="QDT73874.1"/>
    </source>
</evidence>
<dbReference type="EMBL" id="CP036339">
    <property type="protein sequence ID" value="QDT73874.1"/>
    <property type="molecule type" value="Genomic_DNA"/>
</dbReference>
<dbReference type="GO" id="GO:0003677">
    <property type="term" value="F:DNA binding"/>
    <property type="evidence" value="ECO:0007669"/>
    <property type="project" value="UniProtKB-KW"/>
</dbReference>
<dbReference type="Pfam" id="PF07729">
    <property type="entry name" value="FCD"/>
    <property type="match status" value="1"/>
</dbReference>
<evidence type="ECO:0000256" key="4">
    <source>
        <dbReference type="SAM" id="MobiDB-lite"/>
    </source>
</evidence>
<dbReference type="KEGG" id="llh:I41_30650"/>
<dbReference type="PANTHER" id="PTHR43537">
    <property type="entry name" value="TRANSCRIPTIONAL REGULATOR, GNTR FAMILY"/>
    <property type="match status" value="1"/>
</dbReference>
<keyword evidence="3" id="KW-0804">Transcription</keyword>
<organism evidence="6 7">
    <name type="scientific">Lacipirellula limnantheis</name>
    <dbReference type="NCBI Taxonomy" id="2528024"/>
    <lineage>
        <taxon>Bacteria</taxon>
        <taxon>Pseudomonadati</taxon>
        <taxon>Planctomycetota</taxon>
        <taxon>Planctomycetia</taxon>
        <taxon>Pirellulales</taxon>
        <taxon>Lacipirellulaceae</taxon>
        <taxon>Lacipirellula</taxon>
    </lineage>
</organism>
<protein>
    <submittedName>
        <fullName evidence="6">HTH-type transcriptional regulator LutR</fullName>
    </submittedName>
</protein>
<dbReference type="OrthoDB" id="284307at2"/>
<dbReference type="RefSeq" id="WP_145433561.1">
    <property type="nucleotide sequence ID" value="NZ_CP036339.1"/>
</dbReference>
<dbReference type="PROSITE" id="PS50949">
    <property type="entry name" value="HTH_GNTR"/>
    <property type="match status" value="1"/>
</dbReference>
<dbReference type="Proteomes" id="UP000317909">
    <property type="component" value="Chromosome"/>
</dbReference>
<dbReference type="AlphaFoldDB" id="A0A517TZS7"/>
<feature type="domain" description="HTH gntR-type" evidence="5">
    <location>
        <begin position="25"/>
        <end position="92"/>
    </location>
</feature>
<evidence type="ECO:0000256" key="3">
    <source>
        <dbReference type="ARBA" id="ARBA00023163"/>
    </source>
</evidence>
<dbReference type="SMART" id="SM00895">
    <property type="entry name" value="FCD"/>
    <property type="match status" value="1"/>
</dbReference>
<gene>
    <name evidence="6" type="primary">lutR</name>
    <name evidence="6" type="ORF">I41_30650</name>
</gene>
<dbReference type="Gene3D" id="1.10.10.10">
    <property type="entry name" value="Winged helix-like DNA-binding domain superfamily/Winged helix DNA-binding domain"/>
    <property type="match status" value="1"/>
</dbReference>
<proteinExistence type="predicted"/>
<evidence type="ECO:0000313" key="7">
    <source>
        <dbReference type="Proteomes" id="UP000317909"/>
    </source>
</evidence>
<dbReference type="InterPro" id="IPR000524">
    <property type="entry name" value="Tscrpt_reg_HTH_GntR"/>
</dbReference>
<dbReference type="Gene3D" id="1.20.120.530">
    <property type="entry name" value="GntR ligand-binding domain-like"/>
    <property type="match status" value="1"/>
</dbReference>
<evidence type="ECO:0000256" key="1">
    <source>
        <dbReference type="ARBA" id="ARBA00023015"/>
    </source>
</evidence>
<sequence length="234" mass="25960">MPKVKPQSADADPAELGPSADDAQQSRVDDVYREILARIVRGELPGGSELKSTQLANALGVSRTPVVQALSRLIADGIVTQRMNMRAMVRPGAENWLVEIHELRLLLEPAAAARAAQHMPAEVIQKLQRQADAVDPQNNDDWPRLAQEFDFAIHLAIADHSENQPLRRAINKCWQFKQLSYELGPDRTESILRGFREHRIILAAIAARDSATASAAMELHLRLASSYRPEGRVV</sequence>